<name>A0ABS2UID6_9ACTN</name>
<feature type="compositionally biased region" description="Basic and acidic residues" evidence="1">
    <location>
        <begin position="154"/>
        <end position="163"/>
    </location>
</feature>
<feature type="compositionally biased region" description="Low complexity" evidence="1">
    <location>
        <begin position="138"/>
        <end position="150"/>
    </location>
</feature>
<comment type="caution">
    <text evidence="2">The sequence shown here is derived from an EMBL/GenBank/DDBJ whole genome shotgun (WGS) entry which is preliminary data.</text>
</comment>
<evidence type="ECO:0000256" key="1">
    <source>
        <dbReference type="SAM" id="MobiDB-lite"/>
    </source>
</evidence>
<dbReference type="EMBL" id="JAFEJA010000001">
    <property type="protein sequence ID" value="MBM9617153.1"/>
    <property type="molecule type" value="Genomic_DNA"/>
</dbReference>
<evidence type="ECO:0000313" key="3">
    <source>
        <dbReference type="Proteomes" id="UP000664109"/>
    </source>
</evidence>
<dbReference type="InterPro" id="IPR016181">
    <property type="entry name" value="Acyl_CoA_acyltransferase"/>
</dbReference>
<sequence length="163" mass="17981">MSPAGPSYPRHARRGPSTSRLRRRITAYREVDLLTATMPAGSVRPAEECLLLVHSRHVVGHVCYRICRLCARGTISALAIDEPFLGTGLDTRALAHLKSRHPDLHWFSTLHQRTTRDLLRRMGVPVLPDNRPPCAHSPADPAPTRTAGPRAPRPARDAARLTG</sequence>
<feature type="region of interest" description="Disordered" evidence="1">
    <location>
        <begin position="129"/>
        <end position="163"/>
    </location>
</feature>
<accession>A0ABS2UID6</accession>
<dbReference type="RefSeq" id="WP_205371584.1">
    <property type="nucleotide sequence ID" value="NZ_JAFEJA010000001.1"/>
</dbReference>
<organism evidence="2 3">
    <name type="scientific">Streptomyces zhihengii</name>
    <dbReference type="NCBI Taxonomy" id="1818004"/>
    <lineage>
        <taxon>Bacteria</taxon>
        <taxon>Bacillati</taxon>
        <taxon>Actinomycetota</taxon>
        <taxon>Actinomycetes</taxon>
        <taxon>Kitasatosporales</taxon>
        <taxon>Streptomycetaceae</taxon>
        <taxon>Streptomyces</taxon>
    </lineage>
</organism>
<reference evidence="2 3" key="1">
    <citation type="journal article" date="2016" name="Arch. Microbiol.">
        <title>Streptomyces zhihengii sp. nov., isolated from rhizospheric soil of Psammosilene tunicoides.</title>
        <authorList>
            <person name="Huang M.J."/>
            <person name="Fei J.J."/>
            <person name="Salam N."/>
            <person name="Kim C.J."/>
            <person name="Hozzein W.N."/>
            <person name="Xiao M."/>
            <person name="Huang H.Q."/>
            <person name="Li W.J."/>
        </authorList>
    </citation>
    <scope>NUCLEOTIDE SEQUENCE [LARGE SCALE GENOMIC DNA]</scope>
    <source>
        <strain evidence="2 3">YIM T102</strain>
    </source>
</reference>
<protein>
    <submittedName>
        <fullName evidence="2">Uncharacterized protein</fullName>
    </submittedName>
</protein>
<gene>
    <name evidence="2" type="ORF">JE024_00115</name>
</gene>
<dbReference type="Proteomes" id="UP000664109">
    <property type="component" value="Unassembled WGS sequence"/>
</dbReference>
<keyword evidence="3" id="KW-1185">Reference proteome</keyword>
<evidence type="ECO:0000313" key="2">
    <source>
        <dbReference type="EMBL" id="MBM9617153.1"/>
    </source>
</evidence>
<dbReference type="SUPFAM" id="SSF55729">
    <property type="entry name" value="Acyl-CoA N-acyltransferases (Nat)"/>
    <property type="match status" value="1"/>
</dbReference>
<proteinExistence type="predicted"/>